<protein>
    <submittedName>
        <fullName evidence="13">Heat shock protein HtpX</fullName>
    </submittedName>
</protein>
<feature type="transmembrane region" description="Helical" evidence="11">
    <location>
        <begin position="54"/>
        <end position="74"/>
    </location>
</feature>
<keyword evidence="4" id="KW-0479">Metal-binding</keyword>
<dbReference type="RefSeq" id="WP_006826386.1">
    <property type="nucleotide sequence ID" value="NZ_AOIL01000049.1"/>
</dbReference>
<keyword evidence="3 11" id="KW-0812">Transmembrane</keyword>
<feature type="transmembrane region" description="Helical" evidence="11">
    <location>
        <begin position="149"/>
        <end position="169"/>
    </location>
</feature>
<dbReference type="InterPro" id="IPR001915">
    <property type="entry name" value="Peptidase_M48"/>
</dbReference>
<dbReference type="GO" id="GO:0046872">
    <property type="term" value="F:metal ion binding"/>
    <property type="evidence" value="ECO:0007669"/>
    <property type="project" value="UniProtKB-KW"/>
</dbReference>
<dbReference type="PATRIC" id="fig|1230458.4.peg.2702"/>
<evidence type="ECO:0000256" key="11">
    <source>
        <dbReference type="SAM" id="Phobius"/>
    </source>
</evidence>
<evidence type="ECO:0000256" key="8">
    <source>
        <dbReference type="ARBA" id="ARBA00023049"/>
    </source>
</evidence>
<keyword evidence="6 10" id="KW-0862">Zinc</keyword>
<dbReference type="Pfam" id="PF01435">
    <property type="entry name" value="Peptidase_M48"/>
    <property type="match status" value="1"/>
</dbReference>
<dbReference type="GO" id="GO:0004222">
    <property type="term" value="F:metalloendopeptidase activity"/>
    <property type="evidence" value="ECO:0007669"/>
    <property type="project" value="InterPro"/>
</dbReference>
<keyword evidence="8 10" id="KW-0482">Metalloprotease</keyword>
<comment type="similarity">
    <text evidence="10">Belongs to the peptidase M48 family.</text>
</comment>
<dbReference type="PANTHER" id="PTHR43221">
    <property type="entry name" value="PROTEASE HTPX"/>
    <property type="match status" value="1"/>
</dbReference>
<keyword evidence="2 10" id="KW-0645">Protease</keyword>
<keyword evidence="13" id="KW-0346">Stress response</keyword>
<dbReference type="Proteomes" id="UP000011648">
    <property type="component" value="Unassembled WGS sequence"/>
</dbReference>
<feature type="transmembrane region" description="Helical" evidence="11">
    <location>
        <begin position="21"/>
        <end position="48"/>
    </location>
</feature>
<evidence type="ECO:0000313" key="14">
    <source>
        <dbReference type="Proteomes" id="UP000011648"/>
    </source>
</evidence>
<evidence type="ECO:0000256" key="1">
    <source>
        <dbReference type="ARBA" id="ARBA00022475"/>
    </source>
</evidence>
<comment type="cofactor">
    <cofactor evidence="10">
        <name>Zn(2+)</name>
        <dbReference type="ChEBI" id="CHEBI:29105"/>
    </cofactor>
    <text evidence="10">Binds 1 zinc ion per subunit.</text>
</comment>
<evidence type="ECO:0000256" key="2">
    <source>
        <dbReference type="ARBA" id="ARBA00022670"/>
    </source>
</evidence>
<feature type="domain" description="Peptidase M48" evidence="12">
    <location>
        <begin position="198"/>
        <end position="407"/>
    </location>
</feature>
<dbReference type="Gene3D" id="3.30.2010.10">
    <property type="entry name" value="Metalloproteases ('zincins'), catalytic domain"/>
    <property type="match status" value="1"/>
</dbReference>
<dbReference type="InterPro" id="IPR050083">
    <property type="entry name" value="HtpX_protease"/>
</dbReference>
<dbReference type="PANTHER" id="PTHR43221:SF2">
    <property type="entry name" value="PROTEASE HTPX HOMOLOG"/>
    <property type="match status" value="1"/>
</dbReference>
<evidence type="ECO:0000256" key="7">
    <source>
        <dbReference type="ARBA" id="ARBA00022989"/>
    </source>
</evidence>
<dbReference type="AlphaFoldDB" id="L9ZUN2"/>
<evidence type="ECO:0000313" key="13">
    <source>
        <dbReference type="EMBL" id="ELY89302.1"/>
    </source>
</evidence>
<dbReference type="STRING" id="1230458.C484_13425"/>
<keyword evidence="9 11" id="KW-0472">Membrane</keyword>
<evidence type="ECO:0000256" key="3">
    <source>
        <dbReference type="ARBA" id="ARBA00022692"/>
    </source>
</evidence>
<keyword evidence="1" id="KW-1003">Cell membrane</keyword>
<accession>L9ZUN2</accession>
<evidence type="ECO:0000256" key="6">
    <source>
        <dbReference type="ARBA" id="ARBA00022833"/>
    </source>
</evidence>
<evidence type="ECO:0000256" key="9">
    <source>
        <dbReference type="ARBA" id="ARBA00023136"/>
    </source>
</evidence>
<dbReference type="OrthoDB" id="28389at2157"/>
<evidence type="ECO:0000256" key="5">
    <source>
        <dbReference type="ARBA" id="ARBA00022801"/>
    </source>
</evidence>
<evidence type="ECO:0000256" key="4">
    <source>
        <dbReference type="ARBA" id="ARBA00022723"/>
    </source>
</evidence>
<feature type="transmembrane region" description="Helical" evidence="11">
    <location>
        <begin position="120"/>
        <end position="137"/>
    </location>
</feature>
<keyword evidence="14" id="KW-1185">Reference proteome</keyword>
<keyword evidence="7 11" id="KW-1133">Transmembrane helix</keyword>
<name>L9ZUN2_9EURY</name>
<evidence type="ECO:0000259" key="12">
    <source>
        <dbReference type="Pfam" id="PF01435"/>
    </source>
</evidence>
<proteinExistence type="inferred from homology"/>
<comment type="caution">
    <text evidence="13">The sequence shown here is derived from an EMBL/GenBank/DDBJ whole genome shotgun (WGS) entry which is preliminary data.</text>
</comment>
<dbReference type="GO" id="GO:0006508">
    <property type="term" value="P:proteolysis"/>
    <property type="evidence" value="ECO:0007669"/>
    <property type="project" value="UniProtKB-KW"/>
</dbReference>
<dbReference type="EMBL" id="AOIL01000049">
    <property type="protein sequence ID" value="ELY89302.1"/>
    <property type="molecule type" value="Genomic_DNA"/>
</dbReference>
<sequence length="409" mass="44983">MSVIQLTRFRLGLWLRMTVALILVTLGQLTILAFEFVIVAICVVYLYLELETLLAIFFVFGLVFTCVYAGWVAVTKPIRWLYPDRTLSDRIAHDGVADAVESVGEWLLSSQVLMKWQKSLATLLTLVVGLFVGFAVAESTNWRAAINLQQTAVVVGVLAVLALLARVVYGEWTDDAAALRELEDSARVPEDPAVELAAQRAAVQARVDRLARQVDVPSPTVVLGTSSTPIAATAGYRPTSSTVVISRGLVDVLEADELDAVLAHELAHVQNRDAAVVTILSVPAAYAWEMVERYEHGAIMILAGAVLAAVRWSVAIVSRYREYCADEGCVAITGDPASLVSALETLDTELEHRPAADLRHHDSGAAFSIVPPPWKEHRFFDRTRKFIDRKLLGTHPPTENRIERLRTHV</sequence>
<evidence type="ECO:0000256" key="10">
    <source>
        <dbReference type="RuleBase" id="RU003983"/>
    </source>
</evidence>
<keyword evidence="5 10" id="KW-0378">Hydrolase</keyword>
<reference evidence="13 14" key="1">
    <citation type="journal article" date="2014" name="PLoS Genet.">
        <title>Phylogenetically driven sequencing of extremely halophilic archaea reveals strategies for static and dynamic osmo-response.</title>
        <authorList>
            <person name="Becker E.A."/>
            <person name="Seitzer P.M."/>
            <person name="Tritt A."/>
            <person name="Larsen D."/>
            <person name="Krusor M."/>
            <person name="Yao A.I."/>
            <person name="Wu D."/>
            <person name="Madern D."/>
            <person name="Eisen J.A."/>
            <person name="Darling A.E."/>
            <person name="Facciotti M.T."/>
        </authorList>
    </citation>
    <scope>NUCLEOTIDE SEQUENCE [LARGE SCALE GENOMIC DNA]</scope>
    <source>
        <strain evidence="13 14">DSM 12281</strain>
    </source>
</reference>
<gene>
    <name evidence="13" type="ORF">C484_13425</name>
</gene>
<organism evidence="13 14">
    <name type="scientific">Natrialba taiwanensis DSM 12281</name>
    <dbReference type="NCBI Taxonomy" id="1230458"/>
    <lineage>
        <taxon>Archaea</taxon>
        <taxon>Methanobacteriati</taxon>
        <taxon>Methanobacteriota</taxon>
        <taxon>Stenosarchaea group</taxon>
        <taxon>Halobacteria</taxon>
        <taxon>Halobacteriales</taxon>
        <taxon>Natrialbaceae</taxon>
        <taxon>Natrialba</taxon>
    </lineage>
</organism>